<feature type="region of interest" description="Disordered" evidence="1">
    <location>
        <begin position="79"/>
        <end position="99"/>
    </location>
</feature>
<accession>A0A2M4DJ19</accession>
<dbReference type="EMBL" id="GGFL01012990">
    <property type="protein sequence ID" value="MBW77168.1"/>
    <property type="molecule type" value="Transcribed_RNA"/>
</dbReference>
<protein>
    <submittedName>
        <fullName evidence="2">Putative secreted protein</fullName>
    </submittedName>
</protein>
<sequence length="220" mass="25057">MSVVCMCVCVCGCGGILSFRSTFLHPIGLHCCHAVSHAATWFAGSVRSKRRRREECIREDVSGGDDWDHYLAVTGRQADRRMGRQAGRQKGRQAGRQADRQAGRAACGCVLISFASRDRSLGARVERVVCRGREHTCHAAHVCLPERKEKWGGKEWKIGSVLEDVTLRFLLGRYHRAEHRPDRFVEHRLEALLRKSRALEVLHRTDLLRHCQPLRIGDRR</sequence>
<proteinExistence type="predicted"/>
<evidence type="ECO:0000313" key="2">
    <source>
        <dbReference type="EMBL" id="MBW77168.1"/>
    </source>
</evidence>
<reference evidence="2" key="1">
    <citation type="submission" date="2018-01" db="EMBL/GenBank/DDBJ databases">
        <title>An insight into the sialome of Amazonian anophelines.</title>
        <authorList>
            <person name="Ribeiro J.M."/>
            <person name="Scarpassa V."/>
            <person name="Calvo E."/>
        </authorList>
    </citation>
    <scope>NUCLEOTIDE SEQUENCE</scope>
</reference>
<evidence type="ECO:0000256" key="1">
    <source>
        <dbReference type="SAM" id="MobiDB-lite"/>
    </source>
</evidence>
<dbReference type="AlphaFoldDB" id="A0A2M4DJ19"/>
<name>A0A2M4DJ19_ANODA</name>
<organism evidence="2">
    <name type="scientific">Anopheles darlingi</name>
    <name type="common">Mosquito</name>
    <dbReference type="NCBI Taxonomy" id="43151"/>
    <lineage>
        <taxon>Eukaryota</taxon>
        <taxon>Metazoa</taxon>
        <taxon>Ecdysozoa</taxon>
        <taxon>Arthropoda</taxon>
        <taxon>Hexapoda</taxon>
        <taxon>Insecta</taxon>
        <taxon>Pterygota</taxon>
        <taxon>Neoptera</taxon>
        <taxon>Endopterygota</taxon>
        <taxon>Diptera</taxon>
        <taxon>Nematocera</taxon>
        <taxon>Culicoidea</taxon>
        <taxon>Culicidae</taxon>
        <taxon>Anophelinae</taxon>
        <taxon>Anopheles</taxon>
    </lineage>
</organism>